<dbReference type="AlphaFoldDB" id="A0A1G2TX66"/>
<gene>
    <name evidence="1" type="ORF">A3A90_01610</name>
</gene>
<reference evidence="1 2" key="1">
    <citation type="journal article" date="2016" name="Nat. Commun.">
        <title>Thousands of microbial genomes shed light on interconnected biogeochemical processes in an aquifer system.</title>
        <authorList>
            <person name="Anantharaman K."/>
            <person name="Brown C.T."/>
            <person name="Hug L.A."/>
            <person name="Sharon I."/>
            <person name="Castelle C.J."/>
            <person name="Probst A.J."/>
            <person name="Thomas B.C."/>
            <person name="Singh A."/>
            <person name="Wilkins M.J."/>
            <person name="Karaoz U."/>
            <person name="Brodie E.L."/>
            <person name="Williams K.H."/>
            <person name="Hubbard S.S."/>
            <person name="Banfield J.F."/>
        </authorList>
    </citation>
    <scope>NUCLEOTIDE SEQUENCE [LARGE SCALE GENOMIC DNA]</scope>
</reference>
<organism evidence="1 2">
    <name type="scientific">Candidatus Zambryskibacteria bacterium RIFCSPLOWO2_01_FULL_35_19</name>
    <dbReference type="NCBI Taxonomy" id="1802757"/>
    <lineage>
        <taxon>Bacteria</taxon>
        <taxon>Candidatus Zambryskiibacteriota</taxon>
    </lineage>
</organism>
<dbReference type="Proteomes" id="UP000178404">
    <property type="component" value="Unassembled WGS sequence"/>
</dbReference>
<proteinExistence type="predicted"/>
<sequence length="99" mass="11143">MMKNLKNKRTSILAIILIGLLVVFYKVMFVSPDVDDFSANENIVASVRVEGILQQVETINFNLDIVEDVKFKSLKSIETPLISLPVGRENPFSSILNFN</sequence>
<evidence type="ECO:0000313" key="2">
    <source>
        <dbReference type="Proteomes" id="UP000178404"/>
    </source>
</evidence>
<dbReference type="EMBL" id="MHWA01000019">
    <property type="protein sequence ID" value="OHB01200.1"/>
    <property type="molecule type" value="Genomic_DNA"/>
</dbReference>
<protein>
    <submittedName>
        <fullName evidence="1">Uncharacterized protein</fullName>
    </submittedName>
</protein>
<accession>A0A1G2TX66</accession>
<name>A0A1G2TX66_9BACT</name>
<comment type="caution">
    <text evidence="1">The sequence shown here is derived from an EMBL/GenBank/DDBJ whole genome shotgun (WGS) entry which is preliminary data.</text>
</comment>
<evidence type="ECO:0000313" key="1">
    <source>
        <dbReference type="EMBL" id="OHB01200.1"/>
    </source>
</evidence>